<accession>A0A0E1NNE4</accession>
<reference evidence="2 3" key="1">
    <citation type="journal article" date="2006" name="J. Bacteriol.">
        <title>Complete genome sequence of Yersinia pestis strains Antiqua and Nepal516: evidence of gene reduction in an emerging pathogen.</title>
        <authorList>
            <person name="Chain P.S."/>
            <person name="Hu P."/>
            <person name="Malfatti S.A."/>
            <person name="Radnedge L."/>
            <person name="Larimer F."/>
            <person name="Vergez L.M."/>
            <person name="Worsham P."/>
            <person name="Chu M.C."/>
            <person name="Andersen G.L."/>
        </authorList>
    </citation>
    <scope>NUCLEOTIDE SEQUENCE [LARGE SCALE GENOMIC DNA]</scope>
    <source>
        <strain evidence="2 3">Antiqua</strain>
    </source>
</reference>
<dbReference type="Proteomes" id="UP000001971">
    <property type="component" value="Chromosome"/>
</dbReference>
<feature type="chain" id="PRO_5007399541" evidence="1">
    <location>
        <begin position="23"/>
        <end position="257"/>
    </location>
</feature>
<dbReference type="HOGENOM" id="CLU_1088948_0_0_6"/>
<sequence length="257" mass="28784" precursor="true">MKSFTLLSLFILSQFYSLSALSDDSISVRIDDIKIYLNNNDLSEVILENLITGNAKKCKISNSTEEDTKNGNGFLRITTDKKAIILFSSHRYLLMNELNECSNGKTKLYSLPNSHITMLQDINFENKLFLQFSLEDKDSWLASISHFGSNINLLRGEGFYNPKNKKKEQGFSLGYSNGDGQISTNGKYVVVNDFNCQEGKIPTGSGVWNIKSNKRVIFPTKIDEFGRIGNSDEILEKCIKVFEGTSTIQQLGGTLGL</sequence>
<protein>
    <submittedName>
        <fullName evidence="2">Uncharacterized protein</fullName>
    </submittedName>
</protein>
<dbReference type="AlphaFoldDB" id="A0A0E1NNE4"/>
<proteinExistence type="predicted"/>
<dbReference type="EMBL" id="CP000308">
    <property type="protein sequence ID" value="ABG12736.1"/>
    <property type="molecule type" value="Genomic_DNA"/>
</dbReference>
<dbReference type="PATRIC" id="fig|360102.15.peg.3813"/>
<dbReference type="KEGG" id="ypa:YPA_0768"/>
<name>A0A0E1NNE4_YERPA</name>
<feature type="signal peptide" evidence="1">
    <location>
        <begin position="1"/>
        <end position="22"/>
    </location>
</feature>
<evidence type="ECO:0000313" key="2">
    <source>
        <dbReference type="EMBL" id="ABG12736.1"/>
    </source>
</evidence>
<dbReference type="RefSeq" id="WP_002211930.1">
    <property type="nucleotide sequence ID" value="NC_008150.1"/>
</dbReference>
<dbReference type="GeneID" id="57977092"/>
<keyword evidence="1" id="KW-0732">Signal</keyword>
<gene>
    <name evidence="2" type="ordered locus">YPA_0768</name>
</gene>
<organism evidence="2 3">
    <name type="scientific">Yersinia pestis bv. Antiqua (strain Antiqua)</name>
    <dbReference type="NCBI Taxonomy" id="360102"/>
    <lineage>
        <taxon>Bacteria</taxon>
        <taxon>Pseudomonadati</taxon>
        <taxon>Pseudomonadota</taxon>
        <taxon>Gammaproteobacteria</taxon>
        <taxon>Enterobacterales</taxon>
        <taxon>Yersiniaceae</taxon>
        <taxon>Yersinia</taxon>
    </lineage>
</organism>
<evidence type="ECO:0000313" key="3">
    <source>
        <dbReference type="Proteomes" id="UP000001971"/>
    </source>
</evidence>
<evidence type="ECO:0000256" key="1">
    <source>
        <dbReference type="SAM" id="SignalP"/>
    </source>
</evidence>